<keyword evidence="5 8" id="KW-0812">Transmembrane</keyword>
<evidence type="ECO:0000256" key="1">
    <source>
        <dbReference type="ARBA" id="ARBA00004651"/>
    </source>
</evidence>
<accession>A0A8J3AM31</accession>
<dbReference type="PANTHER" id="PTHR30269">
    <property type="entry name" value="TRANSMEMBRANE PROTEIN YFCA"/>
    <property type="match status" value="1"/>
</dbReference>
<comment type="similarity">
    <text evidence="2 8">Belongs to the 4-toluene sulfonate uptake permease (TSUP) (TC 2.A.102) family.</text>
</comment>
<protein>
    <recommendedName>
        <fullName evidence="8">Probable membrane transporter protein</fullName>
    </recommendedName>
</protein>
<name>A0A8J3AM31_9BACI</name>
<proteinExistence type="inferred from homology"/>
<evidence type="ECO:0000256" key="4">
    <source>
        <dbReference type="ARBA" id="ARBA00022475"/>
    </source>
</evidence>
<feature type="transmembrane region" description="Helical" evidence="8">
    <location>
        <begin position="7"/>
        <end position="37"/>
    </location>
</feature>
<dbReference type="Proteomes" id="UP000626244">
    <property type="component" value="Unassembled WGS sequence"/>
</dbReference>
<evidence type="ECO:0000256" key="5">
    <source>
        <dbReference type="ARBA" id="ARBA00022692"/>
    </source>
</evidence>
<dbReference type="AlphaFoldDB" id="A0A8J3AM31"/>
<feature type="transmembrane region" description="Helical" evidence="8">
    <location>
        <begin position="69"/>
        <end position="90"/>
    </location>
</feature>
<reference evidence="10" key="1">
    <citation type="journal article" date="2019" name="Int. J. Syst. Evol. Microbiol.">
        <title>The Global Catalogue of Microorganisms (GCM) 10K type strain sequencing project: providing services to taxonomists for standard genome sequencing and annotation.</title>
        <authorList>
            <consortium name="The Broad Institute Genomics Platform"/>
            <consortium name="The Broad Institute Genome Sequencing Center for Infectious Disease"/>
            <person name="Wu L."/>
            <person name="Ma J."/>
        </authorList>
    </citation>
    <scope>NUCLEOTIDE SEQUENCE [LARGE SCALE GENOMIC DNA]</scope>
    <source>
        <strain evidence="10">CGMCC 1.14993</strain>
    </source>
</reference>
<keyword evidence="4 8" id="KW-1003">Cell membrane</keyword>
<evidence type="ECO:0000256" key="6">
    <source>
        <dbReference type="ARBA" id="ARBA00022989"/>
    </source>
</evidence>
<feature type="transmembrane region" description="Helical" evidence="8">
    <location>
        <begin position="227"/>
        <end position="245"/>
    </location>
</feature>
<keyword evidence="7 8" id="KW-0472">Membrane</keyword>
<evidence type="ECO:0000313" key="9">
    <source>
        <dbReference type="EMBL" id="GGI17187.1"/>
    </source>
</evidence>
<organism evidence="9 10">
    <name type="scientific">Gottfriedia solisilvae</name>
    <dbReference type="NCBI Taxonomy" id="1516104"/>
    <lineage>
        <taxon>Bacteria</taxon>
        <taxon>Bacillati</taxon>
        <taxon>Bacillota</taxon>
        <taxon>Bacilli</taxon>
        <taxon>Bacillales</taxon>
        <taxon>Bacillaceae</taxon>
        <taxon>Gottfriedia</taxon>
    </lineage>
</organism>
<dbReference type="InterPro" id="IPR052017">
    <property type="entry name" value="TSUP"/>
</dbReference>
<feature type="transmembrane region" description="Helical" evidence="8">
    <location>
        <begin position="175"/>
        <end position="195"/>
    </location>
</feature>
<feature type="transmembrane region" description="Helical" evidence="8">
    <location>
        <begin position="96"/>
        <end position="114"/>
    </location>
</feature>
<sequence length="249" mass="27041">MEYLSLLFFLGIGAAVVGTLAGGGGLITLPIMIFLGIPIQTGIATNKFASGLGSFSSILYTIRKKDFKYSLIIQFIIVSIIGGGIGAYITSMLDEHVMNIVALVLLSGSLWLTFASKKWNYETANKENFEHQTFVDKSIQTGIGIYDGGFGPGSSTFAILYFIKKGFTYVNAVQLARVLNFGSCLSAFVIFYMTGHFQWKIALTMAAASIIGNQVGLRFAEYVPIKLARILLISVSVLLIVQVSLKLFV</sequence>
<dbReference type="GO" id="GO:0005886">
    <property type="term" value="C:plasma membrane"/>
    <property type="evidence" value="ECO:0007669"/>
    <property type="project" value="UniProtKB-SubCell"/>
</dbReference>
<keyword evidence="3" id="KW-0813">Transport</keyword>
<dbReference type="PANTHER" id="PTHR30269:SF0">
    <property type="entry name" value="MEMBRANE TRANSPORTER PROTEIN YFCA-RELATED"/>
    <property type="match status" value="1"/>
</dbReference>
<dbReference type="EMBL" id="BMHB01000003">
    <property type="protein sequence ID" value="GGI17187.1"/>
    <property type="molecule type" value="Genomic_DNA"/>
</dbReference>
<comment type="caution">
    <text evidence="9">The sequence shown here is derived from an EMBL/GenBank/DDBJ whole genome shotgun (WGS) entry which is preliminary data.</text>
</comment>
<gene>
    <name evidence="9" type="ORF">GCM10007380_36690</name>
</gene>
<evidence type="ECO:0000256" key="8">
    <source>
        <dbReference type="RuleBase" id="RU363041"/>
    </source>
</evidence>
<dbReference type="InterPro" id="IPR002781">
    <property type="entry name" value="TM_pro_TauE-like"/>
</dbReference>
<dbReference type="RefSeq" id="WP_088002320.1">
    <property type="nucleotide sequence ID" value="NZ_BMHB01000003.1"/>
</dbReference>
<dbReference type="Pfam" id="PF01925">
    <property type="entry name" value="TauE"/>
    <property type="match status" value="1"/>
</dbReference>
<comment type="subcellular location">
    <subcellularLocation>
        <location evidence="1 8">Cell membrane</location>
        <topology evidence="1 8">Multi-pass membrane protein</topology>
    </subcellularLocation>
</comment>
<evidence type="ECO:0000256" key="3">
    <source>
        <dbReference type="ARBA" id="ARBA00022448"/>
    </source>
</evidence>
<keyword evidence="6 8" id="KW-1133">Transmembrane helix</keyword>
<dbReference type="OrthoDB" id="554695at2"/>
<keyword evidence="10" id="KW-1185">Reference proteome</keyword>
<evidence type="ECO:0000256" key="2">
    <source>
        <dbReference type="ARBA" id="ARBA00009142"/>
    </source>
</evidence>
<evidence type="ECO:0000256" key="7">
    <source>
        <dbReference type="ARBA" id="ARBA00023136"/>
    </source>
</evidence>
<evidence type="ECO:0000313" key="10">
    <source>
        <dbReference type="Proteomes" id="UP000626244"/>
    </source>
</evidence>